<dbReference type="InterPro" id="IPR027417">
    <property type="entry name" value="P-loop_NTPase"/>
</dbReference>
<dbReference type="InterPro" id="IPR026634">
    <property type="entry name" value="TPST-like"/>
</dbReference>
<keyword evidence="4" id="KW-1185">Reference proteome</keyword>
<dbReference type="InterPro" id="IPR011990">
    <property type="entry name" value="TPR-like_helical_dom_sf"/>
</dbReference>
<comment type="caution">
    <text evidence="3">The sequence shown here is derived from an EMBL/GenBank/DDBJ whole genome shotgun (WGS) entry which is preliminary data.</text>
</comment>
<organism evidence="3 4">
    <name type="scientific">Tahibacter harae</name>
    <dbReference type="NCBI Taxonomy" id="2963937"/>
    <lineage>
        <taxon>Bacteria</taxon>
        <taxon>Pseudomonadati</taxon>
        <taxon>Pseudomonadota</taxon>
        <taxon>Gammaproteobacteria</taxon>
        <taxon>Lysobacterales</taxon>
        <taxon>Rhodanobacteraceae</taxon>
        <taxon>Tahibacter</taxon>
    </lineage>
</organism>
<dbReference type="PROSITE" id="PS50005">
    <property type="entry name" value="TPR"/>
    <property type="match status" value="1"/>
</dbReference>
<evidence type="ECO:0000256" key="2">
    <source>
        <dbReference type="PROSITE-ProRule" id="PRU00339"/>
    </source>
</evidence>
<dbReference type="Gene3D" id="1.25.40.10">
    <property type="entry name" value="Tetratricopeptide repeat domain"/>
    <property type="match status" value="2"/>
</dbReference>
<keyword evidence="2" id="KW-0802">TPR repeat</keyword>
<evidence type="ECO:0000313" key="4">
    <source>
        <dbReference type="Proteomes" id="UP001165498"/>
    </source>
</evidence>
<dbReference type="RefSeq" id="WP_255914477.1">
    <property type="nucleotide sequence ID" value="NZ_JANFQO010000009.1"/>
</dbReference>
<evidence type="ECO:0000256" key="1">
    <source>
        <dbReference type="ARBA" id="ARBA00022679"/>
    </source>
</evidence>
<dbReference type="Gene3D" id="3.40.50.300">
    <property type="entry name" value="P-loop containing nucleotide triphosphate hydrolases"/>
    <property type="match status" value="1"/>
</dbReference>
<sequence length="549" mass="60960">MSLSSEQYAVAMGDFRRGISLGQVGPALQQFLGRLDAGKAGIQQWIQSAEDLLRSGHAVPAGLLLEAGLNRWATATTLRYLYGVALRLSGHMREAEQMFREVIAAEPSHADAPLALAFMLREQGRLKAACESVLALWKRHPRTRMGDARTLHFLQECQRHAEAEEISQSVLDANPRDAELLAMTGEISLALGRFGSARRRLRLAVELDPRMAAAWLRLAYTHKFTRADDPDLQLLQEAQQRGDLGESAYLCAAFGLGKALDDLGERRQSTQVLRKANAQCRALFPWDARGWQRFVEMQLRTRVPLPVPVDERLVPVFIVGLPRSGTTLVASQLARHPEVCNRSELNWISALAAKLGPAPSAGALTTASHVYRAQLRQDDAPVRCYIDKNPLNFRHLGLIAAMFPNARIIHCRRDVRDTALSLWGQHFAHDDMNWAYDFADIASYARGYQTLMEHWRKVLPLRVLELDYESLVSNTAANMTRLYTFLGLPAPPAAAPAGDKPARSADAPRDAIATASVWQARQAVYASSVARWRGYAEFVPEIEQVFGGA</sequence>
<proteinExistence type="predicted"/>
<dbReference type="PANTHER" id="PTHR12788:SF10">
    <property type="entry name" value="PROTEIN-TYROSINE SULFOTRANSFERASE"/>
    <property type="match status" value="1"/>
</dbReference>
<dbReference type="PANTHER" id="PTHR12788">
    <property type="entry name" value="PROTEIN-TYROSINE SULFOTRANSFERASE 2"/>
    <property type="match status" value="1"/>
</dbReference>
<dbReference type="InterPro" id="IPR019734">
    <property type="entry name" value="TPR_rpt"/>
</dbReference>
<dbReference type="Proteomes" id="UP001165498">
    <property type="component" value="Unassembled WGS sequence"/>
</dbReference>
<evidence type="ECO:0000313" key="3">
    <source>
        <dbReference type="EMBL" id="MCQ4165324.1"/>
    </source>
</evidence>
<keyword evidence="1" id="KW-0808">Transferase</keyword>
<accession>A0ABT1QSS6</accession>
<name>A0ABT1QSS6_9GAMM</name>
<dbReference type="SUPFAM" id="SSF48452">
    <property type="entry name" value="TPR-like"/>
    <property type="match status" value="1"/>
</dbReference>
<gene>
    <name evidence="3" type="ORF">NM961_11435</name>
</gene>
<reference evidence="3" key="1">
    <citation type="submission" date="2022-07" db="EMBL/GenBank/DDBJ databases">
        <title>Tahibacter sp., a new gammaproteobacterium isolated from the silt sample collected at pig farm.</title>
        <authorList>
            <person name="Chen H."/>
        </authorList>
    </citation>
    <scope>NUCLEOTIDE SEQUENCE</scope>
    <source>
        <strain evidence="3">P2K</strain>
    </source>
</reference>
<feature type="repeat" description="TPR" evidence="2">
    <location>
        <begin position="76"/>
        <end position="109"/>
    </location>
</feature>
<protein>
    <submittedName>
        <fullName evidence="3">Sulfotransferase</fullName>
    </submittedName>
</protein>
<dbReference type="EMBL" id="JANFQO010000009">
    <property type="protein sequence ID" value="MCQ4165324.1"/>
    <property type="molecule type" value="Genomic_DNA"/>
</dbReference>
<dbReference type="Pfam" id="PF13469">
    <property type="entry name" value="Sulfotransfer_3"/>
    <property type="match status" value="1"/>
</dbReference>
<dbReference type="SUPFAM" id="SSF52540">
    <property type="entry name" value="P-loop containing nucleoside triphosphate hydrolases"/>
    <property type="match status" value="1"/>
</dbReference>